<evidence type="ECO:0000313" key="2">
    <source>
        <dbReference type="Proteomes" id="UP000011058"/>
    </source>
</evidence>
<dbReference type="EMBL" id="HE796683">
    <property type="protein sequence ID" value="CCG98591.1"/>
    <property type="molecule type" value="Genomic_DNA"/>
</dbReference>
<dbReference type="AlphaFoldDB" id="I0K388"/>
<accession>I0K388</accession>
<evidence type="ECO:0000313" key="1">
    <source>
        <dbReference type="EMBL" id="CCG98591.1"/>
    </source>
</evidence>
<dbReference type="RefSeq" id="WP_015329691.1">
    <property type="nucleotide sequence ID" value="NC_020054.1"/>
</dbReference>
<protein>
    <submittedName>
        <fullName evidence="1">Uncharacterized protein</fullName>
    </submittedName>
</protein>
<dbReference type="HOGENOM" id="CLU_120522_0_0_10"/>
<dbReference type="PATRIC" id="fig|1166018.3.peg.589"/>
<dbReference type="STRING" id="1166018.FAES_0580"/>
<dbReference type="eggNOG" id="COG4914">
    <property type="taxonomic scope" value="Bacteria"/>
</dbReference>
<sequence length="194" mass="21583">MQPVLPIRAQPLLDRFVGLMRVASVFYRSNPTNPPKPMDISQDDVQQLFRSLNKYGVQYLLVGGMANIVHGYVRATEDLALWIRVGETNKAKLINALTENDVVGAELLQHVPLLFGWTTVAVGKQGFTLDMGHALKAFADSDFDACFARARPATFDDVPFRVIHLNDLITEKRATGRAKDLGDVDELSKLMERG</sequence>
<reference evidence="1 2" key="1">
    <citation type="journal article" date="2012" name="J. Bacteriol.">
        <title>Genome Sequence of Fibrella aestuarina BUZ 2T, a Filamentous Marine Bacterium.</title>
        <authorList>
            <person name="Filippini M."/>
            <person name="Qi W."/>
            <person name="Blom J."/>
            <person name="Goesmann A."/>
            <person name="Smits T.H."/>
            <person name="Bagheri H.C."/>
        </authorList>
    </citation>
    <scope>NUCLEOTIDE SEQUENCE [LARGE SCALE GENOMIC DNA]</scope>
    <source>
        <strain evidence="2">BUZ 2T</strain>
    </source>
</reference>
<dbReference type="InterPro" id="IPR043519">
    <property type="entry name" value="NT_sf"/>
</dbReference>
<organism evidence="1 2">
    <name type="scientific">Fibrella aestuarina BUZ 2</name>
    <dbReference type="NCBI Taxonomy" id="1166018"/>
    <lineage>
        <taxon>Bacteria</taxon>
        <taxon>Pseudomonadati</taxon>
        <taxon>Bacteroidota</taxon>
        <taxon>Cytophagia</taxon>
        <taxon>Cytophagales</taxon>
        <taxon>Spirosomataceae</taxon>
        <taxon>Fibrella</taxon>
    </lineage>
</organism>
<keyword evidence="2" id="KW-1185">Reference proteome</keyword>
<name>I0K388_9BACT</name>
<dbReference type="Proteomes" id="UP000011058">
    <property type="component" value="Chromosome"/>
</dbReference>
<dbReference type="SUPFAM" id="SSF81301">
    <property type="entry name" value="Nucleotidyltransferase"/>
    <property type="match status" value="1"/>
</dbReference>
<dbReference type="Gene3D" id="3.30.460.40">
    <property type="match status" value="1"/>
</dbReference>
<gene>
    <name evidence="1" type="ORF">FAES_0580</name>
</gene>
<proteinExistence type="predicted"/>
<dbReference type="KEGG" id="fae:FAES_0580"/>